<name>A0A833VIZ7_9POAL</name>
<comment type="caution">
    <text evidence="6">The sequence shown here is derived from an EMBL/GenBank/DDBJ whole genome shotgun (WGS) entry which is preliminary data.</text>
</comment>
<dbReference type="InterPro" id="IPR004827">
    <property type="entry name" value="bZIP"/>
</dbReference>
<dbReference type="Proteomes" id="UP000623129">
    <property type="component" value="Unassembled WGS sequence"/>
</dbReference>
<organism evidence="6 7">
    <name type="scientific">Carex littledalei</name>
    <dbReference type="NCBI Taxonomy" id="544730"/>
    <lineage>
        <taxon>Eukaryota</taxon>
        <taxon>Viridiplantae</taxon>
        <taxon>Streptophyta</taxon>
        <taxon>Embryophyta</taxon>
        <taxon>Tracheophyta</taxon>
        <taxon>Spermatophyta</taxon>
        <taxon>Magnoliopsida</taxon>
        <taxon>Liliopsida</taxon>
        <taxon>Poales</taxon>
        <taxon>Cyperaceae</taxon>
        <taxon>Cyperoideae</taxon>
        <taxon>Cariceae</taxon>
        <taxon>Carex</taxon>
        <taxon>Carex subgen. Euthyceras</taxon>
    </lineage>
</organism>
<dbReference type="CDD" id="cd14703">
    <property type="entry name" value="bZIP_plant_RF2"/>
    <property type="match status" value="1"/>
</dbReference>
<dbReference type="GO" id="GO:0003700">
    <property type="term" value="F:DNA-binding transcription factor activity"/>
    <property type="evidence" value="ECO:0007669"/>
    <property type="project" value="InterPro"/>
</dbReference>
<dbReference type="Pfam" id="PF00170">
    <property type="entry name" value="bZIP_1"/>
    <property type="match status" value="1"/>
</dbReference>
<evidence type="ECO:0000256" key="1">
    <source>
        <dbReference type="ARBA" id="ARBA00023015"/>
    </source>
</evidence>
<dbReference type="InterPro" id="IPR052483">
    <property type="entry name" value="bZIP_transcription_regulators"/>
</dbReference>
<feature type="domain" description="BZIP" evidence="5">
    <location>
        <begin position="147"/>
        <end position="183"/>
    </location>
</feature>
<dbReference type="InterPro" id="IPR046347">
    <property type="entry name" value="bZIP_sf"/>
</dbReference>
<protein>
    <submittedName>
        <fullName evidence="6">Basic leucine zipper 6</fullName>
    </submittedName>
</protein>
<gene>
    <name evidence="6" type="ORF">FCM35_KLT15637</name>
</gene>
<dbReference type="AlphaFoldDB" id="A0A833VIZ7"/>
<dbReference type="OrthoDB" id="665650at2759"/>
<dbReference type="PANTHER" id="PTHR46391">
    <property type="entry name" value="BASIC LEUCINE ZIPPER 34"/>
    <property type="match status" value="1"/>
</dbReference>
<dbReference type="PROSITE" id="PS00036">
    <property type="entry name" value="BZIP_BASIC"/>
    <property type="match status" value="1"/>
</dbReference>
<proteinExistence type="predicted"/>
<keyword evidence="7" id="KW-1185">Reference proteome</keyword>
<dbReference type="Gene3D" id="1.20.5.170">
    <property type="match status" value="1"/>
</dbReference>
<sequence length="232" mass="25880">MAERPPKAPLYHVKQPPPTKESDSEIAAWGGKFSEFCRVKRAAHRSAAIESTLSMDGPEFDRLDDDLFLTMFPENQARLSSSNVMPEVSEHNSNTICEADEIKELDEADSGEYKGEPEMLTNGTEAEETSPSEVTSSFDGEGAPSTDPKRVKRILANRQSAQRSRVRKLHYISELERNVQSLQPCFSDYPDVSPATISFESNYDRNLGQAFSYHPAQTTTAIVSTPTTRSWL</sequence>
<feature type="region of interest" description="Disordered" evidence="4">
    <location>
        <begin position="106"/>
        <end position="151"/>
    </location>
</feature>
<dbReference type="InterPro" id="IPR044759">
    <property type="entry name" value="bZIP_RF2"/>
</dbReference>
<dbReference type="GO" id="GO:0045893">
    <property type="term" value="P:positive regulation of DNA-templated transcription"/>
    <property type="evidence" value="ECO:0007669"/>
    <property type="project" value="TreeGrafter"/>
</dbReference>
<dbReference type="GO" id="GO:0003677">
    <property type="term" value="F:DNA binding"/>
    <property type="evidence" value="ECO:0007669"/>
    <property type="project" value="TreeGrafter"/>
</dbReference>
<reference evidence="6" key="1">
    <citation type="submission" date="2020-01" db="EMBL/GenBank/DDBJ databases">
        <title>Genome sequence of Kobresia littledalei, the first chromosome-level genome in the family Cyperaceae.</title>
        <authorList>
            <person name="Qu G."/>
        </authorList>
    </citation>
    <scope>NUCLEOTIDE SEQUENCE</scope>
    <source>
        <strain evidence="6">C.B.Clarke</strain>
        <tissue evidence="6">Leaf</tissue>
    </source>
</reference>
<dbReference type="SUPFAM" id="SSF57959">
    <property type="entry name" value="Leucine zipper domain"/>
    <property type="match status" value="1"/>
</dbReference>
<dbReference type="EMBL" id="SWLB01000003">
    <property type="protein sequence ID" value="KAF3339866.1"/>
    <property type="molecule type" value="Genomic_DNA"/>
</dbReference>
<accession>A0A833VIZ7</accession>
<evidence type="ECO:0000313" key="7">
    <source>
        <dbReference type="Proteomes" id="UP000623129"/>
    </source>
</evidence>
<evidence type="ECO:0000259" key="5">
    <source>
        <dbReference type="PROSITE" id="PS50217"/>
    </source>
</evidence>
<dbReference type="GO" id="GO:0005634">
    <property type="term" value="C:nucleus"/>
    <property type="evidence" value="ECO:0007669"/>
    <property type="project" value="TreeGrafter"/>
</dbReference>
<evidence type="ECO:0000256" key="3">
    <source>
        <dbReference type="ARBA" id="ARBA00023242"/>
    </source>
</evidence>
<feature type="region of interest" description="Disordered" evidence="4">
    <location>
        <begin position="1"/>
        <end position="24"/>
    </location>
</feature>
<dbReference type="PANTHER" id="PTHR46391:SF20">
    <property type="entry name" value="BASIC LEUCINE ZIPPER 61"/>
    <property type="match status" value="1"/>
</dbReference>
<keyword evidence="3" id="KW-0539">Nucleus</keyword>
<evidence type="ECO:0000256" key="2">
    <source>
        <dbReference type="ARBA" id="ARBA00023163"/>
    </source>
</evidence>
<keyword evidence="2" id="KW-0804">Transcription</keyword>
<dbReference type="PROSITE" id="PS50217">
    <property type="entry name" value="BZIP"/>
    <property type="match status" value="1"/>
</dbReference>
<evidence type="ECO:0000313" key="6">
    <source>
        <dbReference type="EMBL" id="KAF3339866.1"/>
    </source>
</evidence>
<keyword evidence="1" id="KW-0805">Transcription regulation</keyword>
<evidence type="ECO:0000256" key="4">
    <source>
        <dbReference type="SAM" id="MobiDB-lite"/>
    </source>
</evidence>